<keyword evidence="4" id="KW-1185">Reference proteome</keyword>
<gene>
    <name evidence="3" type="ORF">HEB94_008543</name>
</gene>
<dbReference type="Gene3D" id="1.10.30.50">
    <property type="match status" value="1"/>
</dbReference>
<evidence type="ECO:0000256" key="1">
    <source>
        <dbReference type="SAM" id="MobiDB-lite"/>
    </source>
</evidence>
<dbReference type="SMART" id="SM00507">
    <property type="entry name" value="HNHc"/>
    <property type="match status" value="1"/>
</dbReference>
<name>A0A927NBB9_9ACTN</name>
<protein>
    <recommendedName>
        <fullName evidence="2">HNH nuclease domain-containing protein</fullName>
    </recommendedName>
</protein>
<reference evidence="3" key="1">
    <citation type="submission" date="2020-10" db="EMBL/GenBank/DDBJ databases">
        <title>Sequencing the genomes of 1000 actinobacteria strains.</title>
        <authorList>
            <person name="Klenk H.-P."/>
        </authorList>
    </citation>
    <scope>NUCLEOTIDE SEQUENCE</scope>
    <source>
        <strain evidence="3">DSM 45354</strain>
    </source>
</reference>
<feature type="domain" description="HNH nuclease" evidence="2">
    <location>
        <begin position="75"/>
        <end position="128"/>
    </location>
</feature>
<dbReference type="AlphaFoldDB" id="A0A927NBB9"/>
<dbReference type="EMBL" id="JADBEM010000001">
    <property type="protein sequence ID" value="MBE1611695.1"/>
    <property type="molecule type" value="Genomic_DNA"/>
</dbReference>
<evidence type="ECO:0000313" key="4">
    <source>
        <dbReference type="Proteomes" id="UP000638648"/>
    </source>
</evidence>
<dbReference type="RefSeq" id="WP_192754868.1">
    <property type="nucleotide sequence ID" value="NZ_BAABJL010000176.1"/>
</dbReference>
<sequence>MRARIQLNVPLTTLMGLSQRPGELGGFGPIVTEVARRLTLNQLTNPDARYTVGVTHPITGQLLHLHPLPQRFLRGLQAELVHALNQRCIWPTCRRPAPTCDLDHNTPHAGGGPTTPTNTAPLCPHHHSVKTESAWTLHQTTPGHYTLTDPHGRHHHTHPPDLTDPAPPQPQKNPKPPPAPPPPAPRPATPADDDPPPF</sequence>
<proteinExistence type="predicted"/>
<dbReference type="CDD" id="cd00085">
    <property type="entry name" value="HNHc"/>
    <property type="match status" value="1"/>
</dbReference>
<evidence type="ECO:0000259" key="2">
    <source>
        <dbReference type="SMART" id="SM00507"/>
    </source>
</evidence>
<organism evidence="3 4">
    <name type="scientific">Actinopolymorpha pittospori</name>
    <dbReference type="NCBI Taxonomy" id="648752"/>
    <lineage>
        <taxon>Bacteria</taxon>
        <taxon>Bacillati</taxon>
        <taxon>Actinomycetota</taxon>
        <taxon>Actinomycetes</taxon>
        <taxon>Propionibacteriales</taxon>
        <taxon>Actinopolymorphaceae</taxon>
        <taxon>Actinopolymorpha</taxon>
    </lineage>
</organism>
<feature type="region of interest" description="Disordered" evidence="1">
    <location>
        <begin position="141"/>
        <end position="198"/>
    </location>
</feature>
<dbReference type="Proteomes" id="UP000638648">
    <property type="component" value="Unassembled WGS sequence"/>
</dbReference>
<dbReference type="InterPro" id="IPR003615">
    <property type="entry name" value="HNH_nuc"/>
</dbReference>
<evidence type="ECO:0000313" key="3">
    <source>
        <dbReference type="EMBL" id="MBE1611695.1"/>
    </source>
</evidence>
<comment type="caution">
    <text evidence="3">The sequence shown here is derived from an EMBL/GenBank/DDBJ whole genome shotgun (WGS) entry which is preliminary data.</text>
</comment>
<accession>A0A927NBB9</accession>
<feature type="compositionally biased region" description="Pro residues" evidence="1">
    <location>
        <begin position="165"/>
        <end position="188"/>
    </location>
</feature>